<dbReference type="RefSeq" id="WP_092479409.1">
    <property type="nucleotide sequence ID" value="NZ_FOXW01000001.1"/>
</dbReference>
<dbReference type="GO" id="GO:0046933">
    <property type="term" value="F:proton-transporting ATP synthase activity, rotational mechanism"/>
    <property type="evidence" value="ECO:0007669"/>
    <property type="project" value="UniProtKB-UniRule"/>
</dbReference>
<keyword evidence="12" id="KW-1003">Cell membrane</keyword>
<evidence type="ECO:0000313" key="17">
    <source>
        <dbReference type="Proteomes" id="UP000199136"/>
    </source>
</evidence>
<dbReference type="SUPFAM" id="SSF51344">
    <property type="entry name" value="Epsilon subunit of F1F0-ATP synthase N-terminal domain"/>
    <property type="match status" value="1"/>
</dbReference>
<evidence type="ECO:0000313" key="16">
    <source>
        <dbReference type="EMBL" id="SFQ02047.1"/>
    </source>
</evidence>
<keyword evidence="5 12" id="KW-0813">Transport</keyword>
<organism evidence="16 17">
    <name type="scientific">Desemzia incerta</name>
    <dbReference type="NCBI Taxonomy" id="82801"/>
    <lineage>
        <taxon>Bacteria</taxon>
        <taxon>Bacillati</taxon>
        <taxon>Bacillota</taxon>
        <taxon>Bacilli</taxon>
        <taxon>Lactobacillales</taxon>
        <taxon>Carnobacteriaceae</taxon>
        <taxon>Desemzia</taxon>
    </lineage>
</organism>
<keyword evidence="17" id="KW-1185">Reference proteome</keyword>
<dbReference type="STRING" id="82801.SAMN04488506_0337"/>
<keyword evidence="7 12" id="KW-0472">Membrane</keyword>
<evidence type="ECO:0000256" key="11">
    <source>
        <dbReference type="ARBA" id="ARBA00031795"/>
    </source>
</evidence>
<evidence type="ECO:0000256" key="13">
    <source>
        <dbReference type="RuleBase" id="RU003656"/>
    </source>
</evidence>
<dbReference type="PANTHER" id="PTHR13822:SF10">
    <property type="entry name" value="ATP SYNTHASE EPSILON CHAIN, CHLOROPLASTIC"/>
    <property type="match status" value="1"/>
</dbReference>
<accession>A0A1I5V3Z1</accession>
<comment type="similarity">
    <text evidence="3 12 13">Belongs to the ATPase epsilon chain family.</text>
</comment>
<dbReference type="SUPFAM" id="SSF46604">
    <property type="entry name" value="Epsilon subunit of F1F0-ATP synthase C-terminal domain"/>
    <property type="match status" value="1"/>
</dbReference>
<evidence type="ECO:0000256" key="10">
    <source>
        <dbReference type="ARBA" id="ARBA00030215"/>
    </source>
</evidence>
<dbReference type="InterPro" id="IPR020546">
    <property type="entry name" value="ATP_synth_F1_dsu/esu_N"/>
</dbReference>
<evidence type="ECO:0000256" key="7">
    <source>
        <dbReference type="ARBA" id="ARBA00023136"/>
    </source>
</evidence>
<evidence type="ECO:0000256" key="5">
    <source>
        <dbReference type="ARBA" id="ARBA00022448"/>
    </source>
</evidence>
<dbReference type="OrthoDB" id="9804110at2"/>
<dbReference type="HAMAP" id="MF_00530">
    <property type="entry name" value="ATP_synth_epsil_bac"/>
    <property type="match status" value="1"/>
</dbReference>
<dbReference type="InterPro" id="IPR001469">
    <property type="entry name" value="ATP_synth_F1_dsu/esu"/>
</dbReference>
<dbReference type="InterPro" id="IPR036794">
    <property type="entry name" value="ATP_F1_dsu/esu_C_sf"/>
</dbReference>
<dbReference type="Pfam" id="PF00401">
    <property type="entry name" value="ATP-synt_DE"/>
    <property type="match status" value="1"/>
</dbReference>
<dbReference type="Gene3D" id="1.20.5.440">
    <property type="entry name" value="ATP synthase delta/epsilon subunit, C-terminal domain"/>
    <property type="match status" value="1"/>
</dbReference>
<comment type="function">
    <text evidence="1 12">Produces ATP from ADP in the presence of a proton gradient across the membrane.</text>
</comment>
<dbReference type="GO" id="GO:0045259">
    <property type="term" value="C:proton-transporting ATP synthase complex"/>
    <property type="evidence" value="ECO:0007669"/>
    <property type="project" value="UniProtKB-KW"/>
</dbReference>
<dbReference type="InterPro" id="IPR036771">
    <property type="entry name" value="ATPsynth_dsu/esu_N"/>
</dbReference>
<dbReference type="Proteomes" id="UP000199136">
    <property type="component" value="Unassembled WGS sequence"/>
</dbReference>
<evidence type="ECO:0000256" key="12">
    <source>
        <dbReference type="HAMAP-Rule" id="MF_00530"/>
    </source>
</evidence>
<dbReference type="NCBIfam" id="NF001846">
    <property type="entry name" value="PRK00571.1-3"/>
    <property type="match status" value="1"/>
</dbReference>
<comment type="subcellular location">
    <subcellularLocation>
        <location evidence="2 12">Cell membrane</location>
        <topology evidence="2 12">Peripheral membrane protein</topology>
    </subcellularLocation>
</comment>
<proteinExistence type="inferred from homology"/>
<comment type="subunit">
    <text evidence="12 13">F-type ATPases have 2 components, CF(1) - the catalytic core - and CF(0) - the membrane proton channel. CF(1) has five subunits: alpha(3), beta(3), gamma(1), delta(1), epsilon(1). CF(0) has three main subunits: a, b and c.</text>
</comment>
<dbReference type="AlphaFoldDB" id="A0A1I5V3Z1"/>
<dbReference type="Gene3D" id="2.60.15.10">
    <property type="entry name" value="F0F1 ATP synthase delta/epsilon subunit, N-terminal"/>
    <property type="match status" value="1"/>
</dbReference>
<evidence type="ECO:0000256" key="8">
    <source>
        <dbReference type="ARBA" id="ARBA00023196"/>
    </source>
</evidence>
<evidence type="ECO:0000256" key="4">
    <source>
        <dbReference type="ARBA" id="ARBA00014480"/>
    </source>
</evidence>
<dbReference type="Pfam" id="PF02823">
    <property type="entry name" value="ATP-synt_DE_N"/>
    <property type="match status" value="1"/>
</dbReference>
<feature type="domain" description="ATP synthase F1 complex delta/epsilon subunit N-terminal" evidence="15">
    <location>
        <begin position="4"/>
        <end position="84"/>
    </location>
</feature>
<sequence>MAEMRVQIVAPSGVIYDHRASMVSARAIDGDISILPNHTPIILPLTIHAVRIKRISIDAEDWVAVNGGVLEVRNNVCSIVADSAERARDIDIERAFEEKHRAEESMKRLSGIKANLEYKRASISLHKALNRINVSKNKRV</sequence>
<reference evidence="16 17" key="1">
    <citation type="submission" date="2016-10" db="EMBL/GenBank/DDBJ databases">
        <authorList>
            <person name="de Groot N.N."/>
        </authorList>
    </citation>
    <scope>NUCLEOTIDE SEQUENCE [LARGE SCALE GENOMIC DNA]</scope>
    <source>
        <strain evidence="16 17">DSM 20581</strain>
    </source>
</reference>
<protein>
    <recommendedName>
        <fullName evidence="4 12">ATP synthase epsilon chain</fullName>
    </recommendedName>
    <alternativeName>
        <fullName evidence="11 12">ATP synthase F1 sector epsilon subunit</fullName>
    </alternativeName>
    <alternativeName>
        <fullName evidence="10 12">F-ATPase epsilon subunit</fullName>
    </alternativeName>
</protein>
<name>A0A1I5V3Z1_9LACT</name>
<keyword evidence="9 12" id="KW-0066">ATP synthesis</keyword>
<evidence type="ECO:0000256" key="1">
    <source>
        <dbReference type="ARBA" id="ARBA00003543"/>
    </source>
</evidence>
<dbReference type="NCBIfam" id="TIGR01216">
    <property type="entry name" value="ATP_synt_epsi"/>
    <property type="match status" value="1"/>
</dbReference>
<dbReference type="GO" id="GO:0005886">
    <property type="term" value="C:plasma membrane"/>
    <property type="evidence" value="ECO:0007669"/>
    <property type="project" value="UniProtKB-SubCell"/>
</dbReference>
<dbReference type="PANTHER" id="PTHR13822">
    <property type="entry name" value="ATP SYNTHASE DELTA/EPSILON CHAIN"/>
    <property type="match status" value="1"/>
</dbReference>
<keyword evidence="6 12" id="KW-0406">Ion transport</keyword>
<evidence type="ECO:0000259" key="15">
    <source>
        <dbReference type="Pfam" id="PF02823"/>
    </source>
</evidence>
<keyword evidence="12" id="KW-0375">Hydrogen ion transport</keyword>
<evidence type="ECO:0000256" key="6">
    <source>
        <dbReference type="ARBA" id="ARBA00023065"/>
    </source>
</evidence>
<evidence type="ECO:0000259" key="14">
    <source>
        <dbReference type="Pfam" id="PF00401"/>
    </source>
</evidence>
<gene>
    <name evidence="12" type="primary">atpC</name>
    <name evidence="16" type="ORF">SAMN04488506_0337</name>
</gene>
<evidence type="ECO:0000256" key="2">
    <source>
        <dbReference type="ARBA" id="ARBA00004202"/>
    </source>
</evidence>
<dbReference type="CDD" id="cd12152">
    <property type="entry name" value="F1-ATPase_delta"/>
    <property type="match status" value="1"/>
</dbReference>
<evidence type="ECO:0000256" key="9">
    <source>
        <dbReference type="ARBA" id="ARBA00023310"/>
    </source>
</evidence>
<keyword evidence="8 12" id="KW-0139">CF(1)</keyword>
<dbReference type="GO" id="GO:0005524">
    <property type="term" value="F:ATP binding"/>
    <property type="evidence" value="ECO:0007669"/>
    <property type="project" value="UniProtKB-UniRule"/>
</dbReference>
<dbReference type="EMBL" id="FOXW01000001">
    <property type="protein sequence ID" value="SFQ02047.1"/>
    <property type="molecule type" value="Genomic_DNA"/>
</dbReference>
<evidence type="ECO:0000256" key="3">
    <source>
        <dbReference type="ARBA" id="ARBA00005712"/>
    </source>
</evidence>
<feature type="domain" description="ATP synthase epsilon subunit C-terminal" evidence="14">
    <location>
        <begin position="89"/>
        <end position="136"/>
    </location>
</feature>
<dbReference type="InterPro" id="IPR020547">
    <property type="entry name" value="ATP_synth_F1_esu_C"/>
</dbReference>